<dbReference type="PROSITE" id="PS50887">
    <property type="entry name" value="GGDEF"/>
    <property type="match status" value="1"/>
</dbReference>
<dbReference type="EMBL" id="LT629787">
    <property type="protein sequence ID" value="SDU14997.1"/>
    <property type="molecule type" value="Genomic_DNA"/>
</dbReference>
<dbReference type="CDD" id="cd01949">
    <property type="entry name" value="GGDEF"/>
    <property type="match status" value="1"/>
</dbReference>
<evidence type="ECO:0000256" key="1">
    <source>
        <dbReference type="ARBA" id="ARBA00001946"/>
    </source>
</evidence>
<evidence type="ECO:0000256" key="3">
    <source>
        <dbReference type="ARBA" id="ARBA00012528"/>
    </source>
</evidence>
<dbReference type="GO" id="GO:0052621">
    <property type="term" value="F:diguanylate cyclase activity"/>
    <property type="evidence" value="ECO:0007669"/>
    <property type="project" value="UniProtKB-EC"/>
</dbReference>
<dbReference type="GO" id="GO:0043709">
    <property type="term" value="P:cell adhesion involved in single-species biofilm formation"/>
    <property type="evidence" value="ECO:0007669"/>
    <property type="project" value="TreeGrafter"/>
</dbReference>
<evidence type="ECO:0000256" key="4">
    <source>
        <dbReference type="ARBA" id="ARBA00034247"/>
    </source>
</evidence>
<comment type="cofactor">
    <cofactor evidence="1">
        <name>Mg(2+)</name>
        <dbReference type="ChEBI" id="CHEBI:18420"/>
    </cofactor>
</comment>
<protein>
    <recommendedName>
        <fullName evidence="3">diguanylate cyclase</fullName>
        <ecNumber evidence="3">2.7.7.65</ecNumber>
    </recommendedName>
</protein>
<dbReference type="SMART" id="SM00267">
    <property type="entry name" value="GGDEF"/>
    <property type="match status" value="1"/>
</dbReference>
<evidence type="ECO:0000313" key="7">
    <source>
        <dbReference type="Proteomes" id="UP000243924"/>
    </source>
</evidence>
<sequence>MNSTSGNTIDFDSARLKIKSAGAQASKSVHSSASPSVSQLQQSLSQLLQTSLEMDRILGLFFATLQQALELNSLEYRHDAKQLQFDFGSPALHRCSYRLTHLGDFLGELRFSRSKRFSEAQLKGLESLLGSLLYPLRNALLYHEAIACALNDPLTGCGNRLALDQALDREIKHAIRKRTDLSMMVIDIDHFKTINDTYGHAFGDEALKAMVSACEGCLRAVDGLFRLGGEEFVVLLSDTSLVDARMVAERIRNAIAEMQFQLDGQPIPLTVSIGVARRRNDESQQALYERCDQQMYKAKRGGRNQVIAEG</sequence>
<dbReference type="Proteomes" id="UP000243924">
    <property type="component" value="Chromosome I"/>
</dbReference>
<dbReference type="SUPFAM" id="SSF55073">
    <property type="entry name" value="Nucleotide cyclase"/>
    <property type="match status" value="1"/>
</dbReference>
<dbReference type="Pfam" id="PF00990">
    <property type="entry name" value="GGDEF"/>
    <property type="match status" value="1"/>
</dbReference>
<dbReference type="PANTHER" id="PTHR45138">
    <property type="entry name" value="REGULATORY COMPONENTS OF SENSORY TRANSDUCTION SYSTEM"/>
    <property type="match status" value="1"/>
</dbReference>
<proteinExistence type="predicted"/>
<dbReference type="NCBIfam" id="TIGR00254">
    <property type="entry name" value="GGDEF"/>
    <property type="match status" value="1"/>
</dbReference>
<dbReference type="Gene3D" id="3.30.70.270">
    <property type="match status" value="1"/>
</dbReference>
<keyword evidence="7" id="KW-1185">Reference proteome</keyword>
<dbReference type="STRING" id="1434072.SAMN05216210_2065"/>
<evidence type="ECO:0000313" key="6">
    <source>
        <dbReference type="EMBL" id="SDU14997.1"/>
    </source>
</evidence>
<dbReference type="OrthoDB" id="9812260at2"/>
<dbReference type="InterPro" id="IPR043128">
    <property type="entry name" value="Rev_trsase/Diguanyl_cyclase"/>
</dbReference>
<evidence type="ECO:0000256" key="2">
    <source>
        <dbReference type="ARBA" id="ARBA00004533"/>
    </source>
</evidence>
<dbReference type="InterPro" id="IPR050469">
    <property type="entry name" value="Diguanylate_Cyclase"/>
</dbReference>
<comment type="catalytic activity">
    <reaction evidence="4">
        <text>2 GTP = 3',3'-c-di-GMP + 2 diphosphate</text>
        <dbReference type="Rhea" id="RHEA:24898"/>
        <dbReference type="ChEBI" id="CHEBI:33019"/>
        <dbReference type="ChEBI" id="CHEBI:37565"/>
        <dbReference type="ChEBI" id="CHEBI:58805"/>
        <dbReference type="EC" id="2.7.7.65"/>
    </reaction>
</comment>
<accession>A0A1H2G5X8</accession>
<reference evidence="7" key="1">
    <citation type="submission" date="2016-10" db="EMBL/GenBank/DDBJ databases">
        <authorList>
            <person name="Varghese N."/>
            <person name="Submissions S."/>
        </authorList>
    </citation>
    <scope>NUCLEOTIDE SEQUENCE [LARGE SCALE GENOMIC DNA]</scope>
    <source>
        <strain evidence="7">CECT 8338</strain>
    </source>
</reference>
<comment type="subcellular location">
    <subcellularLocation>
        <location evidence="2">Cell inner membrane</location>
    </subcellularLocation>
</comment>
<feature type="domain" description="GGDEF" evidence="5">
    <location>
        <begin position="179"/>
        <end position="310"/>
    </location>
</feature>
<dbReference type="PANTHER" id="PTHR45138:SF9">
    <property type="entry name" value="DIGUANYLATE CYCLASE DGCM-RELATED"/>
    <property type="match status" value="1"/>
</dbReference>
<dbReference type="GO" id="GO:0005886">
    <property type="term" value="C:plasma membrane"/>
    <property type="evidence" value="ECO:0007669"/>
    <property type="project" value="UniProtKB-SubCell"/>
</dbReference>
<dbReference type="InterPro" id="IPR000160">
    <property type="entry name" value="GGDEF_dom"/>
</dbReference>
<dbReference type="AlphaFoldDB" id="A0A1H2G5X8"/>
<dbReference type="EC" id="2.7.7.65" evidence="3"/>
<evidence type="ECO:0000259" key="5">
    <source>
        <dbReference type="PROSITE" id="PS50887"/>
    </source>
</evidence>
<organism evidence="6 7">
    <name type="scientific">Halopseudomonas salegens</name>
    <dbReference type="NCBI Taxonomy" id="1434072"/>
    <lineage>
        <taxon>Bacteria</taxon>
        <taxon>Pseudomonadati</taxon>
        <taxon>Pseudomonadota</taxon>
        <taxon>Gammaproteobacteria</taxon>
        <taxon>Pseudomonadales</taxon>
        <taxon>Pseudomonadaceae</taxon>
        <taxon>Halopseudomonas</taxon>
    </lineage>
</organism>
<dbReference type="GO" id="GO:1902201">
    <property type="term" value="P:negative regulation of bacterial-type flagellum-dependent cell motility"/>
    <property type="evidence" value="ECO:0007669"/>
    <property type="project" value="TreeGrafter"/>
</dbReference>
<dbReference type="RefSeq" id="WP_092386608.1">
    <property type="nucleotide sequence ID" value="NZ_LT629787.1"/>
</dbReference>
<name>A0A1H2G5X8_9GAMM</name>
<dbReference type="InterPro" id="IPR029787">
    <property type="entry name" value="Nucleotide_cyclase"/>
</dbReference>
<dbReference type="FunFam" id="3.30.70.270:FF:000001">
    <property type="entry name" value="Diguanylate cyclase domain protein"/>
    <property type="match status" value="1"/>
</dbReference>
<gene>
    <name evidence="6" type="ORF">SAMN05216210_2065</name>
</gene>